<comment type="caution">
    <text evidence="2">The sequence shown here is derived from an EMBL/GenBank/DDBJ whole genome shotgun (WGS) entry which is preliminary data.</text>
</comment>
<dbReference type="EMBL" id="JAUSWJ010000001">
    <property type="protein sequence ID" value="MDQ0516395.1"/>
    <property type="molecule type" value="Genomic_DNA"/>
</dbReference>
<accession>A0ABU0M618</accession>
<evidence type="ECO:0000313" key="2">
    <source>
        <dbReference type="EMBL" id="MDQ0516395.1"/>
    </source>
</evidence>
<name>A0ABU0M618_9HYPH</name>
<feature type="compositionally biased region" description="Acidic residues" evidence="1">
    <location>
        <begin position="69"/>
        <end position="79"/>
    </location>
</feature>
<dbReference type="Proteomes" id="UP001223743">
    <property type="component" value="Unassembled WGS sequence"/>
</dbReference>
<keyword evidence="3" id="KW-1185">Reference proteome</keyword>
<organism evidence="2 3">
    <name type="scientific">Kaistia geumhonensis</name>
    <dbReference type="NCBI Taxonomy" id="410839"/>
    <lineage>
        <taxon>Bacteria</taxon>
        <taxon>Pseudomonadati</taxon>
        <taxon>Pseudomonadota</taxon>
        <taxon>Alphaproteobacteria</taxon>
        <taxon>Hyphomicrobiales</taxon>
        <taxon>Kaistiaceae</taxon>
        <taxon>Kaistia</taxon>
    </lineage>
</organism>
<gene>
    <name evidence="2" type="ORF">QO015_002008</name>
</gene>
<feature type="region of interest" description="Disordered" evidence="1">
    <location>
        <begin position="50"/>
        <end position="79"/>
    </location>
</feature>
<reference evidence="2 3" key="1">
    <citation type="submission" date="2023-07" db="EMBL/GenBank/DDBJ databases">
        <title>Genomic Encyclopedia of Type Strains, Phase IV (KMG-IV): sequencing the most valuable type-strain genomes for metagenomic binning, comparative biology and taxonomic classification.</title>
        <authorList>
            <person name="Goeker M."/>
        </authorList>
    </citation>
    <scope>NUCLEOTIDE SEQUENCE [LARGE SCALE GENOMIC DNA]</scope>
    <source>
        <strain evidence="2 3">B1-1</strain>
    </source>
</reference>
<dbReference type="RefSeq" id="WP_266279659.1">
    <property type="nucleotide sequence ID" value="NZ_JAPKNF010000001.1"/>
</dbReference>
<evidence type="ECO:0000313" key="3">
    <source>
        <dbReference type="Proteomes" id="UP001223743"/>
    </source>
</evidence>
<feature type="compositionally biased region" description="Basic and acidic residues" evidence="1">
    <location>
        <begin position="53"/>
        <end position="68"/>
    </location>
</feature>
<proteinExistence type="predicted"/>
<protein>
    <submittedName>
        <fullName evidence="2">Uncharacterized protein</fullName>
    </submittedName>
</protein>
<evidence type="ECO:0000256" key="1">
    <source>
        <dbReference type="SAM" id="MobiDB-lite"/>
    </source>
</evidence>
<sequence length="79" mass="8859">MARDDTIPAKGPLMNAARYDVTEKQAGEPPRYPVVPPVDERANAKFLDSLVDTDGRPMSEARPVIEREGMDDDEDEDER</sequence>